<dbReference type="EMBL" id="LSYS01004331">
    <property type="protein sequence ID" value="OPJ80250.1"/>
    <property type="molecule type" value="Genomic_DNA"/>
</dbReference>
<comment type="caution">
    <text evidence="1">The sequence shown here is derived from an EMBL/GenBank/DDBJ whole genome shotgun (WGS) entry which is preliminary data.</text>
</comment>
<protein>
    <submittedName>
        <fullName evidence="1">Uncharacterized protein</fullName>
    </submittedName>
</protein>
<accession>A0A1V4K716</accession>
<gene>
    <name evidence="1" type="ORF">AV530_002611</name>
</gene>
<evidence type="ECO:0000313" key="2">
    <source>
        <dbReference type="Proteomes" id="UP000190648"/>
    </source>
</evidence>
<name>A0A1V4K716_PATFA</name>
<dbReference type="Proteomes" id="UP000190648">
    <property type="component" value="Unassembled WGS sequence"/>
</dbReference>
<dbReference type="AlphaFoldDB" id="A0A1V4K716"/>
<reference evidence="1 2" key="1">
    <citation type="submission" date="2016-02" db="EMBL/GenBank/DDBJ databases">
        <title>Band-tailed pigeon sequencing and assembly.</title>
        <authorList>
            <person name="Soares A.E."/>
            <person name="Novak B.J."/>
            <person name="Rice E.S."/>
            <person name="O'Connell B."/>
            <person name="Chang D."/>
            <person name="Weber S."/>
            <person name="Shapiro B."/>
        </authorList>
    </citation>
    <scope>NUCLEOTIDE SEQUENCE [LARGE SCALE GENOMIC DNA]</scope>
    <source>
        <strain evidence="1">BTP2013</strain>
        <tissue evidence="1">Blood</tissue>
    </source>
</reference>
<evidence type="ECO:0000313" key="1">
    <source>
        <dbReference type="EMBL" id="OPJ80250.1"/>
    </source>
</evidence>
<proteinExistence type="predicted"/>
<organism evidence="1 2">
    <name type="scientific">Patagioenas fasciata monilis</name>
    <dbReference type="NCBI Taxonomy" id="372326"/>
    <lineage>
        <taxon>Eukaryota</taxon>
        <taxon>Metazoa</taxon>
        <taxon>Chordata</taxon>
        <taxon>Craniata</taxon>
        <taxon>Vertebrata</taxon>
        <taxon>Euteleostomi</taxon>
        <taxon>Archelosauria</taxon>
        <taxon>Archosauria</taxon>
        <taxon>Dinosauria</taxon>
        <taxon>Saurischia</taxon>
        <taxon>Theropoda</taxon>
        <taxon>Coelurosauria</taxon>
        <taxon>Aves</taxon>
        <taxon>Neognathae</taxon>
        <taxon>Neoaves</taxon>
        <taxon>Columbimorphae</taxon>
        <taxon>Columbiformes</taxon>
        <taxon>Columbidae</taxon>
        <taxon>Patagioenas</taxon>
    </lineage>
</organism>
<sequence length="66" mass="7019">MESNTVEGAGGFTSSTGNSLSIYEDMKKIRVISKGERRFRVENPGISNISGGSLRGLTLGALKQSK</sequence>
<keyword evidence="2" id="KW-1185">Reference proteome</keyword>